<proteinExistence type="predicted"/>
<evidence type="ECO:0000256" key="2">
    <source>
        <dbReference type="ARBA" id="ARBA00022679"/>
    </source>
</evidence>
<gene>
    <name evidence="3" type="ORF">PRZ03_03275</name>
</gene>
<keyword evidence="1" id="KW-0328">Glycosyltransferase</keyword>
<dbReference type="InterPro" id="IPR051199">
    <property type="entry name" value="LPS_LOS_Heptosyltrfase"/>
</dbReference>
<dbReference type="Gene3D" id="3.40.50.2000">
    <property type="entry name" value="Glycogen Phosphorylase B"/>
    <property type="match status" value="2"/>
</dbReference>
<dbReference type="Pfam" id="PF01075">
    <property type="entry name" value="Glyco_transf_9"/>
    <property type="match status" value="1"/>
</dbReference>
<name>A0ABT5KB25_9BURK</name>
<organism evidence="3 4">
    <name type="scientific">Roseateles albus</name>
    <dbReference type="NCBI Taxonomy" id="2987525"/>
    <lineage>
        <taxon>Bacteria</taxon>
        <taxon>Pseudomonadati</taxon>
        <taxon>Pseudomonadota</taxon>
        <taxon>Betaproteobacteria</taxon>
        <taxon>Burkholderiales</taxon>
        <taxon>Sphaerotilaceae</taxon>
        <taxon>Roseateles</taxon>
    </lineage>
</organism>
<dbReference type="EMBL" id="JAQQXT010000002">
    <property type="protein sequence ID" value="MDC8770582.1"/>
    <property type="molecule type" value="Genomic_DNA"/>
</dbReference>
<reference evidence="3 4" key="1">
    <citation type="submission" date="2022-10" db="EMBL/GenBank/DDBJ databases">
        <title>Paucibacter sp. hw1 Genome sequencing.</title>
        <authorList>
            <person name="Park S."/>
        </authorList>
    </citation>
    <scope>NUCLEOTIDE SEQUENCE [LARGE SCALE GENOMIC DNA]</scope>
    <source>
        <strain evidence="4">hw1</strain>
    </source>
</reference>
<accession>A0ABT5KB25</accession>
<keyword evidence="4" id="KW-1185">Reference proteome</keyword>
<dbReference type="CDD" id="cd03789">
    <property type="entry name" value="GT9_LPS_heptosyltransferase"/>
    <property type="match status" value="1"/>
</dbReference>
<dbReference type="InterPro" id="IPR002201">
    <property type="entry name" value="Glyco_trans_9"/>
</dbReference>
<keyword evidence="2" id="KW-0808">Transferase</keyword>
<dbReference type="SUPFAM" id="SSF53756">
    <property type="entry name" value="UDP-Glycosyltransferase/glycogen phosphorylase"/>
    <property type="match status" value="1"/>
</dbReference>
<comment type="caution">
    <text evidence="3">The sequence shown here is derived from an EMBL/GenBank/DDBJ whole genome shotgun (WGS) entry which is preliminary data.</text>
</comment>
<dbReference type="PANTHER" id="PTHR30160:SF1">
    <property type="entry name" value="LIPOPOLYSACCHARIDE 1,2-N-ACETYLGLUCOSAMINETRANSFERASE-RELATED"/>
    <property type="match status" value="1"/>
</dbReference>
<dbReference type="Proteomes" id="UP001221189">
    <property type="component" value="Unassembled WGS sequence"/>
</dbReference>
<dbReference type="PANTHER" id="PTHR30160">
    <property type="entry name" value="TETRAACYLDISACCHARIDE 4'-KINASE-RELATED"/>
    <property type="match status" value="1"/>
</dbReference>
<evidence type="ECO:0000313" key="3">
    <source>
        <dbReference type="EMBL" id="MDC8770582.1"/>
    </source>
</evidence>
<evidence type="ECO:0000256" key="1">
    <source>
        <dbReference type="ARBA" id="ARBA00022676"/>
    </source>
</evidence>
<evidence type="ECO:0000313" key="4">
    <source>
        <dbReference type="Proteomes" id="UP001221189"/>
    </source>
</evidence>
<sequence>MIVKANGPRPLIVRLRNFVGDAVLGLPALRLLERHGYQLQLVGKGWAPDLFAAEGWPVHVRPKKLGDRIKQLRRLRAEARRLDPDFDRRSNAVVFPGAISAALDMRLAGLRAEGYAGDGRSWLLARSHAIDMQVHTLRSYWDLSCAFLGISEPPPVSIDFKVSAAQFAQADALLEQHGVRPGFVLVCPFANDTIELVDKTWPHFPAFVERLVASGQQVLICPGPNEAEGGRRMYPTALRLEGVGLGVYNALLARARLVVSNDTGPAHMAAAVGAPLLSVIGPTPLALWAPWGPNVEIMQRYPEWFSADEVLARVSQRLV</sequence>
<protein>
    <submittedName>
        <fullName evidence="3">Glycosyltransferase family 9 protein</fullName>
    </submittedName>
</protein>
<dbReference type="RefSeq" id="WP_273599015.1">
    <property type="nucleotide sequence ID" value="NZ_JAQQXT010000002.1"/>
</dbReference>